<dbReference type="EMBL" id="CP036267">
    <property type="protein sequence ID" value="QDT34443.1"/>
    <property type="molecule type" value="Genomic_DNA"/>
</dbReference>
<dbReference type="KEGG" id="tpol:Mal48_37030"/>
<dbReference type="Pfam" id="PF00849">
    <property type="entry name" value="PseudoU_synth_2"/>
    <property type="match status" value="1"/>
</dbReference>
<dbReference type="NCBIfam" id="TIGR00005">
    <property type="entry name" value="rluA_subfam"/>
    <property type="match status" value="1"/>
</dbReference>
<gene>
    <name evidence="7" type="primary">rluD_2</name>
    <name evidence="7" type="ORF">Mal48_37030</name>
</gene>
<dbReference type="EC" id="5.4.99.-" evidence="5"/>
<evidence type="ECO:0000256" key="2">
    <source>
        <dbReference type="ARBA" id="ARBA00023235"/>
    </source>
</evidence>
<comment type="catalytic activity">
    <reaction evidence="5">
        <text>a uridine in RNA = a pseudouridine in RNA</text>
        <dbReference type="Rhea" id="RHEA:48348"/>
        <dbReference type="Rhea" id="RHEA-COMP:12068"/>
        <dbReference type="Rhea" id="RHEA-COMP:12069"/>
        <dbReference type="ChEBI" id="CHEBI:65314"/>
        <dbReference type="ChEBI" id="CHEBI:65315"/>
    </reaction>
</comment>
<feature type="domain" description="Pseudouridine synthase RsuA/RluA-like" evidence="6">
    <location>
        <begin position="94"/>
        <end position="251"/>
    </location>
</feature>
<dbReference type="PANTHER" id="PTHR21600">
    <property type="entry name" value="MITOCHONDRIAL RNA PSEUDOURIDINE SYNTHASE"/>
    <property type="match status" value="1"/>
</dbReference>
<keyword evidence="4" id="KW-0694">RNA-binding</keyword>
<dbReference type="GO" id="GO:0003723">
    <property type="term" value="F:RNA binding"/>
    <property type="evidence" value="ECO:0007669"/>
    <property type="project" value="UniProtKB-KW"/>
</dbReference>
<dbReference type="PROSITE" id="PS50889">
    <property type="entry name" value="S4"/>
    <property type="match status" value="1"/>
</dbReference>
<dbReference type="SUPFAM" id="SSF55120">
    <property type="entry name" value="Pseudouridine synthase"/>
    <property type="match status" value="1"/>
</dbReference>
<dbReference type="GO" id="GO:0009982">
    <property type="term" value="F:pseudouridine synthase activity"/>
    <property type="evidence" value="ECO:0007669"/>
    <property type="project" value="InterPro"/>
</dbReference>
<evidence type="ECO:0000259" key="6">
    <source>
        <dbReference type="Pfam" id="PF00849"/>
    </source>
</evidence>
<reference evidence="7 8" key="1">
    <citation type="submission" date="2019-02" db="EMBL/GenBank/DDBJ databases">
        <title>Deep-cultivation of Planctomycetes and their phenomic and genomic characterization uncovers novel biology.</title>
        <authorList>
            <person name="Wiegand S."/>
            <person name="Jogler M."/>
            <person name="Boedeker C."/>
            <person name="Pinto D."/>
            <person name="Vollmers J."/>
            <person name="Rivas-Marin E."/>
            <person name="Kohn T."/>
            <person name="Peeters S.H."/>
            <person name="Heuer A."/>
            <person name="Rast P."/>
            <person name="Oberbeckmann S."/>
            <person name="Bunk B."/>
            <person name="Jeske O."/>
            <person name="Meyerdierks A."/>
            <person name="Storesund J.E."/>
            <person name="Kallscheuer N."/>
            <person name="Luecker S."/>
            <person name="Lage O.M."/>
            <person name="Pohl T."/>
            <person name="Merkel B.J."/>
            <person name="Hornburger P."/>
            <person name="Mueller R.-W."/>
            <person name="Bruemmer F."/>
            <person name="Labrenz M."/>
            <person name="Spormann A.M."/>
            <person name="Op den Camp H."/>
            <person name="Overmann J."/>
            <person name="Amann R."/>
            <person name="Jetten M.S.M."/>
            <person name="Mascher T."/>
            <person name="Medema M.H."/>
            <person name="Devos D.P."/>
            <person name="Kaster A.-K."/>
            <person name="Ovreas L."/>
            <person name="Rohde M."/>
            <person name="Galperin M.Y."/>
            <person name="Jogler C."/>
        </authorList>
    </citation>
    <scope>NUCLEOTIDE SEQUENCE [LARGE SCALE GENOMIC DNA]</scope>
    <source>
        <strain evidence="7 8">Mal48</strain>
    </source>
</reference>
<evidence type="ECO:0000313" key="7">
    <source>
        <dbReference type="EMBL" id="QDT34443.1"/>
    </source>
</evidence>
<protein>
    <recommendedName>
        <fullName evidence="5">Pseudouridine synthase</fullName>
        <ecNumber evidence="5">5.4.99.-</ecNumber>
    </recommendedName>
</protein>
<accession>A0A517QS54</accession>
<dbReference type="Proteomes" id="UP000315724">
    <property type="component" value="Chromosome"/>
</dbReference>
<evidence type="ECO:0000256" key="3">
    <source>
        <dbReference type="PIRSR" id="PIRSR606225-1"/>
    </source>
</evidence>
<name>A0A517QS54_9PLAN</name>
<evidence type="ECO:0000256" key="4">
    <source>
        <dbReference type="PROSITE-ProRule" id="PRU00182"/>
    </source>
</evidence>
<evidence type="ECO:0000313" key="8">
    <source>
        <dbReference type="Proteomes" id="UP000315724"/>
    </source>
</evidence>
<sequence length="335" mass="37957">MPTYSPHTFEFIVDRSLSGIRIDSFLVKHLRNYTPWRIQRIVAAGGVRINNSVAEQTDRIFRGQTVSVRLIEPPDKLLAPKAMELEIIYQDEWLIVVNKPADLIVHPVGEEQSRTLVNGLQHLLNRQSGTKGILRPGMVHRLDRQTSGAIAVALTYNAHAKLAGEFEASRVSKSYLAIVEGVIERDEGRIDRPIGRARSGRHVLMSCRPDAIKAKISKTNFRVLERFPNHTLVLARPVTGRNHQIRVHFAHIGHPLMGDEFYKAHGKFHPNYSDLNDGESRTVETGFPIKRHALHAVQLEFSHPITSRWETFIAPLPGDFLQTLGKLRQQQVAQR</sequence>
<dbReference type="InterPro" id="IPR006225">
    <property type="entry name" value="PsdUridine_synth_RluC/D"/>
</dbReference>
<dbReference type="InterPro" id="IPR050188">
    <property type="entry name" value="RluA_PseudoU_synthase"/>
</dbReference>
<dbReference type="Gene3D" id="3.30.2350.10">
    <property type="entry name" value="Pseudouridine synthase"/>
    <property type="match status" value="1"/>
</dbReference>
<organism evidence="7 8">
    <name type="scientific">Thalassoglobus polymorphus</name>
    <dbReference type="NCBI Taxonomy" id="2527994"/>
    <lineage>
        <taxon>Bacteria</taxon>
        <taxon>Pseudomonadati</taxon>
        <taxon>Planctomycetota</taxon>
        <taxon>Planctomycetia</taxon>
        <taxon>Planctomycetales</taxon>
        <taxon>Planctomycetaceae</taxon>
        <taxon>Thalassoglobus</taxon>
    </lineage>
</organism>
<dbReference type="CDD" id="cd02869">
    <property type="entry name" value="PseudoU_synth_RluA_like"/>
    <property type="match status" value="1"/>
</dbReference>
<dbReference type="RefSeq" id="WP_231739661.1">
    <property type="nucleotide sequence ID" value="NZ_CP036267.1"/>
</dbReference>
<keyword evidence="2 5" id="KW-0413">Isomerase</keyword>
<dbReference type="CDD" id="cd00165">
    <property type="entry name" value="S4"/>
    <property type="match status" value="1"/>
</dbReference>
<dbReference type="InterPro" id="IPR020103">
    <property type="entry name" value="PsdUridine_synth_cat_dom_sf"/>
</dbReference>
<proteinExistence type="inferred from homology"/>
<dbReference type="SUPFAM" id="SSF55174">
    <property type="entry name" value="Alpha-L RNA-binding motif"/>
    <property type="match status" value="1"/>
</dbReference>
<dbReference type="GO" id="GO:0000455">
    <property type="term" value="P:enzyme-directed rRNA pseudouridine synthesis"/>
    <property type="evidence" value="ECO:0007669"/>
    <property type="project" value="TreeGrafter"/>
</dbReference>
<dbReference type="AlphaFoldDB" id="A0A517QS54"/>
<evidence type="ECO:0000256" key="5">
    <source>
        <dbReference type="RuleBase" id="RU362028"/>
    </source>
</evidence>
<dbReference type="InterPro" id="IPR036986">
    <property type="entry name" value="S4_RNA-bd_sf"/>
</dbReference>
<dbReference type="GO" id="GO:0140098">
    <property type="term" value="F:catalytic activity, acting on RNA"/>
    <property type="evidence" value="ECO:0007669"/>
    <property type="project" value="UniProtKB-ARBA"/>
</dbReference>
<comment type="similarity">
    <text evidence="1 5">Belongs to the pseudouridine synthase RluA family.</text>
</comment>
<evidence type="ECO:0000256" key="1">
    <source>
        <dbReference type="ARBA" id="ARBA00010876"/>
    </source>
</evidence>
<dbReference type="PANTHER" id="PTHR21600:SF44">
    <property type="entry name" value="RIBOSOMAL LARGE SUBUNIT PSEUDOURIDINE SYNTHASE D"/>
    <property type="match status" value="1"/>
</dbReference>
<keyword evidence="8" id="KW-1185">Reference proteome</keyword>
<dbReference type="Gene3D" id="3.10.290.10">
    <property type="entry name" value="RNA-binding S4 domain"/>
    <property type="match status" value="1"/>
</dbReference>
<feature type="active site" evidence="3">
    <location>
        <position position="143"/>
    </location>
</feature>
<dbReference type="InterPro" id="IPR006145">
    <property type="entry name" value="PsdUridine_synth_RsuA/RluA"/>
</dbReference>
<comment type="function">
    <text evidence="5">Responsible for synthesis of pseudouridine from uracil.</text>
</comment>